<evidence type="ECO:0000256" key="2">
    <source>
        <dbReference type="ARBA" id="ARBA00008725"/>
    </source>
</evidence>
<keyword evidence="8" id="KW-0472">Membrane</keyword>
<proteinExistence type="inferred from homology"/>
<dbReference type="InterPro" id="IPR050962">
    <property type="entry name" value="Phosphate-bind_PstS"/>
</dbReference>
<organism evidence="10 11">
    <name type="scientific">Microbulbifer elongatus</name>
    <dbReference type="NCBI Taxonomy" id="86173"/>
    <lineage>
        <taxon>Bacteria</taxon>
        <taxon>Pseudomonadati</taxon>
        <taxon>Pseudomonadota</taxon>
        <taxon>Gammaproteobacteria</taxon>
        <taxon>Cellvibrionales</taxon>
        <taxon>Microbulbiferaceae</taxon>
        <taxon>Microbulbifer</taxon>
    </lineage>
</organism>
<dbReference type="PIRSF" id="PIRSF002756">
    <property type="entry name" value="PstS"/>
    <property type="match status" value="1"/>
</dbReference>
<dbReference type="InterPro" id="IPR024370">
    <property type="entry name" value="PBP_domain"/>
</dbReference>
<dbReference type="SUPFAM" id="SSF53850">
    <property type="entry name" value="Periplasmic binding protein-like II"/>
    <property type="match status" value="1"/>
</dbReference>
<dbReference type="Gene3D" id="3.40.190.10">
    <property type="entry name" value="Periplasmic binding protein-like II"/>
    <property type="match status" value="2"/>
</dbReference>
<name>A0ABT1P225_9GAMM</name>
<evidence type="ECO:0000313" key="11">
    <source>
        <dbReference type="Proteomes" id="UP001205566"/>
    </source>
</evidence>
<evidence type="ECO:0000259" key="9">
    <source>
        <dbReference type="Pfam" id="PF12849"/>
    </source>
</evidence>
<dbReference type="Proteomes" id="UP001205566">
    <property type="component" value="Unassembled WGS sequence"/>
</dbReference>
<dbReference type="CDD" id="cd13565">
    <property type="entry name" value="PBP2_PstS"/>
    <property type="match status" value="1"/>
</dbReference>
<evidence type="ECO:0000256" key="8">
    <source>
        <dbReference type="SAM" id="Phobius"/>
    </source>
</evidence>
<comment type="subunit">
    <text evidence="3 7">The complex is composed of two ATP-binding proteins (PstB), two transmembrane proteins (PstC and PstA) and a solute-binding protein (PstS).</text>
</comment>
<evidence type="ECO:0000256" key="7">
    <source>
        <dbReference type="PIRNR" id="PIRNR002756"/>
    </source>
</evidence>
<dbReference type="NCBIfam" id="TIGR00975">
    <property type="entry name" value="3a0107s03"/>
    <property type="match status" value="1"/>
</dbReference>
<dbReference type="PANTHER" id="PTHR42996:SF1">
    <property type="entry name" value="PHOSPHATE-BINDING PROTEIN PSTS"/>
    <property type="match status" value="1"/>
</dbReference>
<feature type="transmembrane region" description="Helical" evidence="8">
    <location>
        <begin position="12"/>
        <end position="33"/>
    </location>
</feature>
<evidence type="ECO:0000256" key="5">
    <source>
        <dbReference type="ARBA" id="ARBA00022448"/>
    </source>
</evidence>
<reference evidence="10" key="1">
    <citation type="thesis" date="2020" institute="Technische Universitat Dresden" country="Dresden, Germany">
        <title>The Agarolytic System of Microbulbifer elongatus PORT2, Isolated from Batu Karas, Pangandaran West Java Indonesia.</title>
        <authorList>
            <person name="Anggraeni S.R."/>
        </authorList>
    </citation>
    <scope>NUCLEOTIDE SEQUENCE</scope>
    <source>
        <strain evidence="10">PORT2</strain>
    </source>
</reference>
<dbReference type="RefSeq" id="WP_255875137.1">
    <property type="nucleotide sequence ID" value="NZ_JACASI010000032.1"/>
</dbReference>
<accession>A0ABT1P225</accession>
<keyword evidence="5 7" id="KW-0813">Transport</keyword>
<evidence type="ECO:0000256" key="3">
    <source>
        <dbReference type="ARBA" id="ARBA00011529"/>
    </source>
</evidence>
<gene>
    <name evidence="10" type="primary">pstS</name>
    <name evidence="10" type="ORF">HXX02_11965</name>
</gene>
<comment type="similarity">
    <text evidence="2 7">Belongs to the PstS family.</text>
</comment>
<sequence>MNERGKVAPNRTLRLILLMAFLAVLIAAGISLFKDISQGRHDDDMEGRARVVGAGASFPAPLYQRWFKALYNRDQKYQVDYQSVGSAAGITNFLQGRIDFAGSDYPLDNAQMQRAEGGVLQLPMAAGAIVFIYNLDGVEQLKLSREVLAKILLGEIRRWNHPEVQEDNPADNLPDQKITLVARAEASGTTLHMTTHIAAYSDAFANKIGASKDPQWPSALKDAGSLIRARGNAGIARIVGSVPGALGYVQYAYAENAHLAMASLENRAGNMITPGLESFESALTSFEGHLTRQNIADPGGQHGYPLVSFSWLIMRKTYRNPDVAPVLNALVHYGLGEGQAVVTEMGYIPFPESGRRRLLEYFDSRGASGPLPTPE</sequence>
<keyword evidence="8" id="KW-0812">Transmembrane</keyword>
<dbReference type="PANTHER" id="PTHR42996">
    <property type="entry name" value="PHOSPHATE-BINDING PROTEIN PSTS"/>
    <property type="match status" value="1"/>
</dbReference>
<keyword evidence="11" id="KW-1185">Reference proteome</keyword>
<dbReference type="InterPro" id="IPR005673">
    <property type="entry name" value="ABC_phos-bd_PstS"/>
</dbReference>
<protein>
    <recommendedName>
        <fullName evidence="4 7">Phosphate-binding protein PstS</fullName>
    </recommendedName>
</protein>
<comment type="function">
    <text evidence="1 7">Part of the ABC transporter complex PstSACB involved in phosphate import.</text>
</comment>
<comment type="caution">
    <text evidence="10">The sequence shown here is derived from an EMBL/GenBank/DDBJ whole genome shotgun (WGS) entry which is preliminary data.</text>
</comment>
<evidence type="ECO:0000256" key="6">
    <source>
        <dbReference type="ARBA" id="ARBA00022592"/>
    </source>
</evidence>
<keyword evidence="6 7" id="KW-0592">Phosphate transport</keyword>
<evidence type="ECO:0000256" key="4">
    <source>
        <dbReference type="ARBA" id="ARBA00021889"/>
    </source>
</evidence>
<dbReference type="Pfam" id="PF12849">
    <property type="entry name" value="PBP_like_2"/>
    <property type="match status" value="1"/>
</dbReference>
<feature type="domain" description="PBP" evidence="9">
    <location>
        <begin position="48"/>
        <end position="333"/>
    </location>
</feature>
<evidence type="ECO:0000313" key="10">
    <source>
        <dbReference type="EMBL" id="MCQ3830163.1"/>
    </source>
</evidence>
<evidence type="ECO:0000256" key="1">
    <source>
        <dbReference type="ARBA" id="ARBA00002841"/>
    </source>
</evidence>
<keyword evidence="8" id="KW-1133">Transmembrane helix</keyword>
<dbReference type="EMBL" id="JACASI010000032">
    <property type="protein sequence ID" value="MCQ3830163.1"/>
    <property type="molecule type" value="Genomic_DNA"/>
</dbReference>